<dbReference type="InterPro" id="IPR023405">
    <property type="entry name" value="Topo_IA_core_domain"/>
</dbReference>
<evidence type="ECO:0000313" key="6">
    <source>
        <dbReference type="EMBL" id="GMA86593.1"/>
    </source>
</evidence>
<name>A0ABQ6JEK6_9ACTN</name>
<dbReference type="PROSITE" id="PS52039">
    <property type="entry name" value="TOPO_IA_2"/>
    <property type="match status" value="1"/>
</dbReference>
<dbReference type="Pfam" id="PF13368">
    <property type="entry name" value="Toprim_C_rpt"/>
    <property type="match status" value="2"/>
</dbReference>
<dbReference type="InterPro" id="IPR003602">
    <property type="entry name" value="Topo_IA_DNA-bd_dom"/>
</dbReference>
<keyword evidence="7" id="KW-1185">Reference proteome</keyword>
<feature type="compositionally biased region" description="Basic residues" evidence="4">
    <location>
        <begin position="404"/>
        <end position="416"/>
    </location>
</feature>
<dbReference type="PANTHER" id="PTHR42785">
    <property type="entry name" value="DNA TOPOISOMERASE, TYPE IA, CORE"/>
    <property type="match status" value="1"/>
</dbReference>
<dbReference type="SUPFAM" id="SSF56712">
    <property type="entry name" value="Prokaryotic type I DNA topoisomerase"/>
    <property type="match status" value="1"/>
</dbReference>
<comment type="caution">
    <text evidence="6">The sequence shown here is derived from an EMBL/GenBank/DDBJ whole genome shotgun (WGS) entry which is preliminary data.</text>
</comment>
<dbReference type="PRINTS" id="PR00417">
    <property type="entry name" value="PRTPISMRASEI"/>
</dbReference>
<dbReference type="InterPro" id="IPR000380">
    <property type="entry name" value="Topo_IA"/>
</dbReference>
<feature type="compositionally biased region" description="Low complexity" evidence="4">
    <location>
        <begin position="384"/>
        <end position="403"/>
    </location>
</feature>
<dbReference type="Pfam" id="PF01131">
    <property type="entry name" value="Topoisom_bac"/>
    <property type="match status" value="1"/>
</dbReference>
<evidence type="ECO:0000256" key="2">
    <source>
        <dbReference type="ARBA" id="ARBA00023125"/>
    </source>
</evidence>
<evidence type="ECO:0000256" key="3">
    <source>
        <dbReference type="ARBA" id="ARBA00023235"/>
    </source>
</evidence>
<proteinExistence type="predicted"/>
<dbReference type="InterPro" id="IPR025589">
    <property type="entry name" value="Toprim_C_rpt"/>
</dbReference>
<accession>A0ABQ6JEK6</accession>
<dbReference type="Proteomes" id="UP001157017">
    <property type="component" value="Unassembled WGS sequence"/>
</dbReference>
<keyword evidence="2" id="KW-0238">DNA-binding</keyword>
<feature type="compositionally biased region" description="Low complexity" evidence="4">
    <location>
        <begin position="356"/>
        <end position="375"/>
    </location>
</feature>
<evidence type="ECO:0000256" key="4">
    <source>
        <dbReference type="SAM" id="MobiDB-lite"/>
    </source>
</evidence>
<keyword evidence="3" id="KW-0413">Isomerase</keyword>
<dbReference type="SMART" id="SM00437">
    <property type="entry name" value="TOP1Ac"/>
    <property type="match status" value="1"/>
</dbReference>
<feature type="compositionally biased region" description="Basic and acidic residues" evidence="4">
    <location>
        <begin position="283"/>
        <end position="296"/>
    </location>
</feature>
<evidence type="ECO:0000313" key="7">
    <source>
        <dbReference type="Proteomes" id="UP001157017"/>
    </source>
</evidence>
<dbReference type="PANTHER" id="PTHR42785:SF1">
    <property type="entry name" value="DNA TOPOISOMERASE"/>
    <property type="match status" value="1"/>
</dbReference>
<dbReference type="InterPro" id="IPR013497">
    <property type="entry name" value="Topo_IA_cen"/>
</dbReference>
<feature type="compositionally biased region" description="Low complexity" evidence="4">
    <location>
        <begin position="326"/>
        <end position="338"/>
    </location>
</feature>
<feature type="compositionally biased region" description="Basic and acidic residues" evidence="4">
    <location>
        <begin position="532"/>
        <end position="545"/>
    </location>
</feature>
<feature type="region of interest" description="Disordered" evidence="4">
    <location>
        <begin position="260"/>
        <end position="417"/>
    </location>
</feature>
<organism evidence="6 7">
    <name type="scientific">Angustibacter aerolatus</name>
    <dbReference type="NCBI Taxonomy" id="1162965"/>
    <lineage>
        <taxon>Bacteria</taxon>
        <taxon>Bacillati</taxon>
        <taxon>Actinomycetota</taxon>
        <taxon>Actinomycetes</taxon>
        <taxon>Kineosporiales</taxon>
        <taxon>Kineosporiaceae</taxon>
    </lineage>
</organism>
<keyword evidence="1" id="KW-0799">Topoisomerase</keyword>
<feature type="domain" description="Topo IA-type catalytic" evidence="5">
    <location>
        <begin position="1"/>
        <end position="222"/>
    </location>
</feature>
<dbReference type="EMBL" id="BSUZ01000001">
    <property type="protein sequence ID" value="GMA86593.1"/>
    <property type="molecule type" value="Genomic_DNA"/>
</dbReference>
<feature type="compositionally biased region" description="Basic residues" evidence="4">
    <location>
        <begin position="590"/>
        <end position="600"/>
    </location>
</feature>
<feature type="region of interest" description="Disordered" evidence="4">
    <location>
        <begin position="579"/>
        <end position="624"/>
    </location>
</feature>
<dbReference type="InterPro" id="IPR013825">
    <property type="entry name" value="Topo_IA_cen_sub2"/>
</dbReference>
<gene>
    <name evidence="6" type="ORF">GCM10025868_18430</name>
</gene>
<protein>
    <recommendedName>
        <fullName evidence="5">Topo IA-type catalytic domain-containing protein</fullName>
    </recommendedName>
</protein>
<feature type="region of interest" description="Disordered" evidence="4">
    <location>
        <begin position="433"/>
        <end position="559"/>
    </location>
</feature>
<dbReference type="Gene3D" id="2.70.20.10">
    <property type="entry name" value="Topoisomerase I, domain 3"/>
    <property type="match status" value="1"/>
</dbReference>
<dbReference type="Gene3D" id="1.10.460.10">
    <property type="entry name" value="Topoisomerase I, domain 2"/>
    <property type="match status" value="1"/>
</dbReference>
<feature type="compositionally biased region" description="Basic residues" evidence="4">
    <location>
        <begin position="297"/>
        <end position="307"/>
    </location>
</feature>
<sequence>MRPAGDRFRTPAQVSGRLRGDDFRLYELIWKRTVASQMADARGSTASVRLQATATDGRVAEFGASGTVITFRGFLAAYEEGRDEQRGEDRDAERRLPAMSVGDALGTRGIEADGHETSPPPRFTEASLVKALEERGIGRPSTYASTISTISDRGYVTTRGNALVPSWLAFAVTRLLEEHFPRLVDYDFTAAMEGDLDKIAGGDQDRVEWLQRFYFGDQQGIEGLKGLADDLDEIDARQVSTVELGEGVVVRVGRYGPYVEVTGDDGQPQRATVPDDIAPDEMTVEKAREPAHDERRRGPHPRRRPGHRAPDRGQGRSLRAVRHRACCPSRRPSPSRRPTPSRRRRRRRRRPDRSRAPPACSRTCRPSRSPSTTRCGCSRCPAWSAPTRRPATRSPPRTAATARTSRRAPTRARSSPRTRLFTVTLDEALKIYAEPKRRGRAAQPPLKELGPDPVSGGQVSVKDGRFGPYVTDGEVNATLRKDDDPDTITIERAAEPAGRQAGPRTGEEDRQARPGQEGGRQEDHGEEGDDQEDRREEDDHQEGHRRAVAGRRRPPVDGWWRSVHRTTGVSARSRRLFAWSNPALAPPTRRLPRRSPRPSSRRPTTTCAPCWRSRRSVGCGSHSA</sequence>
<feature type="compositionally biased region" description="Basic residues" evidence="4">
    <location>
        <begin position="339"/>
        <end position="352"/>
    </location>
</feature>
<dbReference type="InterPro" id="IPR013824">
    <property type="entry name" value="Topo_IA_cen_sub1"/>
</dbReference>
<evidence type="ECO:0000259" key="5">
    <source>
        <dbReference type="PROSITE" id="PS52039"/>
    </source>
</evidence>
<evidence type="ECO:0000256" key="1">
    <source>
        <dbReference type="ARBA" id="ARBA00023029"/>
    </source>
</evidence>
<reference evidence="7" key="1">
    <citation type="journal article" date="2019" name="Int. J. Syst. Evol. Microbiol.">
        <title>The Global Catalogue of Microorganisms (GCM) 10K type strain sequencing project: providing services to taxonomists for standard genome sequencing and annotation.</title>
        <authorList>
            <consortium name="The Broad Institute Genomics Platform"/>
            <consortium name="The Broad Institute Genome Sequencing Center for Infectious Disease"/>
            <person name="Wu L."/>
            <person name="Ma J."/>
        </authorList>
    </citation>
    <scope>NUCLEOTIDE SEQUENCE [LARGE SCALE GENOMIC DNA]</scope>
    <source>
        <strain evidence="7">NBRC 108730</strain>
    </source>
</reference>